<accession>A0ACC1CXF0</accession>
<evidence type="ECO:0000313" key="1">
    <source>
        <dbReference type="EMBL" id="KAJ0176008.1"/>
    </source>
</evidence>
<comment type="caution">
    <text evidence="1">The sequence shown here is derived from an EMBL/GenBank/DDBJ whole genome shotgun (WGS) entry which is preliminary data.</text>
</comment>
<proteinExistence type="predicted"/>
<protein>
    <submittedName>
        <fullName evidence="1">Uncharacterized protein</fullName>
    </submittedName>
</protein>
<dbReference type="Proteomes" id="UP000824533">
    <property type="component" value="Linkage Group LG14"/>
</dbReference>
<organism evidence="1 2">
    <name type="scientific">Dendrolimus kikuchii</name>
    <dbReference type="NCBI Taxonomy" id="765133"/>
    <lineage>
        <taxon>Eukaryota</taxon>
        <taxon>Metazoa</taxon>
        <taxon>Ecdysozoa</taxon>
        <taxon>Arthropoda</taxon>
        <taxon>Hexapoda</taxon>
        <taxon>Insecta</taxon>
        <taxon>Pterygota</taxon>
        <taxon>Neoptera</taxon>
        <taxon>Endopterygota</taxon>
        <taxon>Lepidoptera</taxon>
        <taxon>Glossata</taxon>
        <taxon>Ditrysia</taxon>
        <taxon>Bombycoidea</taxon>
        <taxon>Lasiocampidae</taxon>
        <taxon>Dendrolimus</taxon>
    </lineage>
</organism>
<sequence>MLRTKCHIVLSAIGVLLGLSAFICFCILYANIEAGIWALLSGINAGLALMLHCHYLKESLHVNFSRKALQYIGDFGMIGFVAGCALLLFYTFLEIYYQADILPIQTSIIIRMVWSFMMLKWGLMLYITTKKSDGPLGPIPVRIESEKWNEQSQPSSDIEPMFTLENAFSYLFCGDTGGRCGKLCLEIYISGGANMWRIILLLFLVTPSRGQQTRSNRVVDVTTTCDKGSITVRLEMAQPFKGLVFSKDFSKECQALGSLQNKISLHLPSNACGVRTSTLNTTVKEPDDDDDLYYNVELVVQMDKHLQQSSDQELLVRCKLQRRAVRINSSALESVISTKIREIIGQDTKRTRTGRNRQGFVNPAEMEQREMLMEAARAWMELSPAVSAAEPATVEVGQPTRLLIQCTLPVGIGLRVTNCIAHDGLGEASQKLLDEAGCPIDETIFNKPTIHRHKHKSSEIDFSDLEPVDAQRNIDESINIRISKSDPDYMMKHIMTYQHALTTFAAFKFPDRAKLHLTCAIELCKGPCPLVDCKALQKPQQTRDGLLRKARLDKDAKGVVIDRLEVYNSIEVHAPNIELEDEASIRGSRRIEVEEEEFVRGFSPGDKTICLSPGKMALAFCVLGIIFLCAIAVAFISLVRARRRLGREPLHTSLSFYTGSKSMFSSSESSTSGISGSKLLLTDSPYLDHHSSSSNNWPYPRPIPEFFLLDI</sequence>
<evidence type="ECO:0000313" key="2">
    <source>
        <dbReference type="Proteomes" id="UP000824533"/>
    </source>
</evidence>
<keyword evidence="2" id="KW-1185">Reference proteome</keyword>
<dbReference type="EMBL" id="CM034400">
    <property type="protein sequence ID" value="KAJ0176008.1"/>
    <property type="molecule type" value="Genomic_DNA"/>
</dbReference>
<name>A0ACC1CXF0_9NEOP</name>
<gene>
    <name evidence="1" type="ORF">K1T71_008182</name>
</gene>
<reference evidence="1 2" key="1">
    <citation type="journal article" date="2021" name="Front. Genet.">
        <title>Chromosome-Level Genome Assembly Reveals Significant Gene Expansion in the Toll and IMD Signaling Pathways of Dendrolimus kikuchii.</title>
        <authorList>
            <person name="Zhou J."/>
            <person name="Wu P."/>
            <person name="Xiong Z."/>
            <person name="Liu N."/>
            <person name="Zhao N."/>
            <person name="Ji M."/>
            <person name="Qiu Y."/>
            <person name="Yang B."/>
        </authorList>
    </citation>
    <scope>NUCLEOTIDE SEQUENCE [LARGE SCALE GENOMIC DNA]</scope>
    <source>
        <strain evidence="1">Ann1</strain>
    </source>
</reference>